<name>A0ABU6WTD2_9FABA</name>
<evidence type="ECO:0000313" key="1">
    <source>
        <dbReference type="EMBL" id="MED6189165.1"/>
    </source>
</evidence>
<protein>
    <submittedName>
        <fullName evidence="1">Uncharacterized protein</fullName>
    </submittedName>
</protein>
<accession>A0ABU6WTD2</accession>
<comment type="caution">
    <text evidence="1">The sequence shown here is derived from an EMBL/GenBank/DDBJ whole genome shotgun (WGS) entry which is preliminary data.</text>
</comment>
<sequence>MDRSFDASDFIESNLLGPRAHDFLKDYDLLESIQWVEWVSLRAATIMKSTEPRLTVPDQWENSCSKLMGDLKLLNLQKVEVEKEKWRPDKKIERLKGRETDMILEVVGLKKRVEDEKIWVDKAEASMTESEKEGQELIQRGQAPIAATEGALKAQISLLLLEFDASQLGAFKIIVDGKIVDPSW</sequence>
<dbReference type="Proteomes" id="UP001341840">
    <property type="component" value="Unassembled WGS sequence"/>
</dbReference>
<gene>
    <name evidence="1" type="ORF">PIB30_093166</name>
</gene>
<proteinExistence type="predicted"/>
<evidence type="ECO:0000313" key="2">
    <source>
        <dbReference type="Proteomes" id="UP001341840"/>
    </source>
</evidence>
<dbReference type="EMBL" id="JASCZI010183214">
    <property type="protein sequence ID" value="MED6189165.1"/>
    <property type="molecule type" value="Genomic_DNA"/>
</dbReference>
<organism evidence="1 2">
    <name type="scientific">Stylosanthes scabra</name>
    <dbReference type="NCBI Taxonomy" id="79078"/>
    <lineage>
        <taxon>Eukaryota</taxon>
        <taxon>Viridiplantae</taxon>
        <taxon>Streptophyta</taxon>
        <taxon>Embryophyta</taxon>
        <taxon>Tracheophyta</taxon>
        <taxon>Spermatophyta</taxon>
        <taxon>Magnoliopsida</taxon>
        <taxon>eudicotyledons</taxon>
        <taxon>Gunneridae</taxon>
        <taxon>Pentapetalae</taxon>
        <taxon>rosids</taxon>
        <taxon>fabids</taxon>
        <taxon>Fabales</taxon>
        <taxon>Fabaceae</taxon>
        <taxon>Papilionoideae</taxon>
        <taxon>50 kb inversion clade</taxon>
        <taxon>dalbergioids sensu lato</taxon>
        <taxon>Dalbergieae</taxon>
        <taxon>Pterocarpus clade</taxon>
        <taxon>Stylosanthes</taxon>
    </lineage>
</organism>
<reference evidence="1 2" key="1">
    <citation type="journal article" date="2023" name="Plants (Basel)">
        <title>Bridging the Gap: Combining Genomics and Transcriptomics Approaches to Understand Stylosanthes scabra, an Orphan Legume from the Brazilian Caatinga.</title>
        <authorList>
            <person name="Ferreira-Neto J.R.C."/>
            <person name="da Silva M.D."/>
            <person name="Binneck E."/>
            <person name="de Melo N.F."/>
            <person name="da Silva R.H."/>
            <person name="de Melo A.L.T.M."/>
            <person name="Pandolfi V."/>
            <person name="Bustamante F.O."/>
            <person name="Brasileiro-Vidal A.C."/>
            <person name="Benko-Iseppon A.M."/>
        </authorList>
    </citation>
    <scope>NUCLEOTIDE SEQUENCE [LARGE SCALE GENOMIC DNA]</scope>
    <source>
        <tissue evidence="1">Leaves</tissue>
    </source>
</reference>
<keyword evidence="2" id="KW-1185">Reference proteome</keyword>